<dbReference type="RefSeq" id="WP_069690087.1">
    <property type="nucleotide sequence ID" value="NZ_CP017147.1"/>
</dbReference>
<evidence type="ECO:0000256" key="1">
    <source>
        <dbReference type="SAM" id="MobiDB-lite"/>
    </source>
</evidence>
<feature type="region of interest" description="Disordered" evidence="1">
    <location>
        <begin position="50"/>
        <end position="83"/>
    </location>
</feature>
<dbReference type="AlphaFoldDB" id="A0A1D7U0H3"/>
<gene>
    <name evidence="3" type="ORF">BHK69_10720</name>
</gene>
<name>A0A1D7U0H3_9HYPH</name>
<keyword evidence="4" id="KW-1185">Reference proteome</keyword>
<sequence>MAHRIRVTHWLLAGGLLLATSPAFAQEGMLFKNLMEGVIGGKANNDIEYRQRPPLVVPPGSTLPRPQEPASARNAAWPNDPDIVRRRAEDARALVPATEREKYKDNQRPLLSQEELQKGRVAGRDSRPFQPQQSKTYEENIAPIRTGRDIAAGKNAEDLASLTYGSEPERKYLYEPPVGYRRPAGTAPVGPGRNGPREDTQALGQKEFVQGTPMPTLPATN</sequence>
<evidence type="ECO:0000313" key="3">
    <source>
        <dbReference type="EMBL" id="AOO80869.1"/>
    </source>
</evidence>
<dbReference type="Proteomes" id="UP000094969">
    <property type="component" value="Chromosome"/>
</dbReference>
<dbReference type="STRING" id="1526658.BHK69_10720"/>
<keyword evidence="2" id="KW-0732">Signal</keyword>
<dbReference type="KEGG" id="bvv:BHK69_10720"/>
<organism evidence="3 4">
    <name type="scientific">Bosea vaviloviae</name>
    <dbReference type="NCBI Taxonomy" id="1526658"/>
    <lineage>
        <taxon>Bacteria</taxon>
        <taxon>Pseudomonadati</taxon>
        <taxon>Pseudomonadota</taxon>
        <taxon>Alphaproteobacteria</taxon>
        <taxon>Hyphomicrobiales</taxon>
        <taxon>Boseaceae</taxon>
        <taxon>Bosea</taxon>
    </lineage>
</organism>
<feature type="compositionally biased region" description="Basic and acidic residues" evidence="1">
    <location>
        <begin position="115"/>
        <end position="127"/>
    </location>
</feature>
<proteinExistence type="predicted"/>
<feature type="region of interest" description="Disordered" evidence="1">
    <location>
        <begin position="97"/>
        <end position="143"/>
    </location>
</feature>
<dbReference type="OrthoDB" id="8018783at2"/>
<reference evidence="3 4" key="1">
    <citation type="journal article" date="2015" name="Antonie Van Leeuwenhoek">
        <title>Bosea vaviloviae sp. nov., a new species of slow-growing rhizobia isolated from nodules of the relict species Vavilovia formosa (Stev.) Fed.</title>
        <authorList>
            <person name="Safronova V.I."/>
            <person name="Kuznetsova I.G."/>
            <person name="Sazanova A.L."/>
            <person name="Kimeklis A.K."/>
            <person name="Belimov A.A."/>
            <person name="Andronov E.E."/>
            <person name="Pinaev A.G."/>
            <person name="Chizhevskaya E.P."/>
            <person name="Pukhaev A.R."/>
            <person name="Popov K.P."/>
            <person name="Willems A."/>
            <person name="Tikhonovich I.A."/>
        </authorList>
    </citation>
    <scope>NUCLEOTIDE SEQUENCE [LARGE SCALE GENOMIC DNA]</scope>
    <source>
        <strain evidence="3 4">Vaf18</strain>
    </source>
</reference>
<feature type="region of interest" description="Disordered" evidence="1">
    <location>
        <begin position="165"/>
        <end position="221"/>
    </location>
</feature>
<dbReference type="EMBL" id="CP017147">
    <property type="protein sequence ID" value="AOO80869.1"/>
    <property type="molecule type" value="Genomic_DNA"/>
</dbReference>
<evidence type="ECO:0000256" key="2">
    <source>
        <dbReference type="SAM" id="SignalP"/>
    </source>
</evidence>
<feature type="chain" id="PRO_5009099796" evidence="2">
    <location>
        <begin position="26"/>
        <end position="221"/>
    </location>
</feature>
<protein>
    <submittedName>
        <fullName evidence="3">Uncharacterized protein</fullName>
    </submittedName>
</protein>
<evidence type="ECO:0000313" key="4">
    <source>
        <dbReference type="Proteomes" id="UP000094969"/>
    </source>
</evidence>
<feature type="signal peptide" evidence="2">
    <location>
        <begin position="1"/>
        <end position="25"/>
    </location>
</feature>
<accession>A0A1D7U0H3</accession>
<feature type="compositionally biased region" description="Basic and acidic residues" evidence="1">
    <location>
        <begin position="97"/>
        <end position="107"/>
    </location>
</feature>